<protein>
    <recommendedName>
        <fullName evidence="3">F-box domain-containing protein</fullName>
    </recommendedName>
</protein>
<reference evidence="1 2" key="1">
    <citation type="submission" date="2020-01" db="EMBL/GenBank/DDBJ databases">
        <authorList>
            <person name="Gupta K D."/>
        </authorList>
    </citation>
    <scope>NUCLEOTIDE SEQUENCE [LARGE SCALE GENOMIC DNA]</scope>
</reference>
<organism evidence="1 2">
    <name type="scientific">Cyclocybe aegerita</name>
    <name type="common">Black poplar mushroom</name>
    <name type="synonym">Agrocybe aegerita</name>
    <dbReference type="NCBI Taxonomy" id="1973307"/>
    <lineage>
        <taxon>Eukaryota</taxon>
        <taxon>Fungi</taxon>
        <taxon>Dikarya</taxon>
        <taxon>Basidiomycota</taxon>
        <taxon>Agaricomycotina</taxon>
        <taxon>Agaricomycetes</taxon>
        <taxon>Agaricomycetidae</taxon>
        <taxon>Agaricales</taxon>
        <taxon>Agaricineae</taxon>
        <taxon>Bolbitiaceae</taxon>
        <taxon>Cyclocybe</taxon>
    </lineage>
</organism>
<comment type="caution">
    <text evidence="1">The sequence shown here is derived from an EMBL/GenBank/DDBJ whole genome shotgun (WGS) entry which is preliminary data.</text>
</comment>
<evidence type="ECO:0000313" key="2">
    <source>
        <dbReference type="Proteomes" id="UP000467700"/>
    </source>
</evidence>
<dbReference type="EMBL" id="CACVBS010000084">
    <property type="protein sequence ID" value="CAA7270034.1"/>
    <property type="molecule type" value="Genomic_DNA"/>
</dbReference>
<accession>A0A8S0W0D2</accession>
<dbReference type="Proteomes" id="UP000467700">
    <property type="component" value="Unassembled WGS sequence"/>
</dbReference>
<evidence type="ECO:0008006" key="3">
    <source>
        <dbReference type="Google" id="ProtNLM"/>
    </source>
</evidence>
<dbReference type="AlphaFoldDB" id="A0A8S0W0D2"/>
<dbReference type="SUPFAM" id="SSF52047">
    <property type="entry name" value="RNI-like"/>
    <property type="match status" value="1"/>
</dbReference>
<dbReference type="Gene3D" id="3.80.10.10">
    <property type="entry name" value="Ribonuclease Inhibitor"/>
    <property type="match status" value="1"/>
</dbReference>
<dbReference type="OrthoDB" id="2974720at2759"/>
<dbReference type="InterPro" id="IPR032675">
    <property type="entry name" value="LRR_dom_sf"/>
</dbReference>
<keyword evidence="2" id="KW-1185">Reference proteome</keyword>
<gene>
    <name evidence="1" type="ORF">AAE3_LOCUS12276</name>
</gene>
<evidence type="ECO:0000313" key="1">
    <source>
        <dbReference type="EMBL" id="CAA7270034.1"/>
    </source>
</evidence>
<name>A0A8S0W0D2_CYCAE</name>
<sequence length="705" mass="79700">MTVIHSGMRGVLRARLVRNIYSMDFFGDEFTNADCNWLMENARDNDPDGNGQLKAQIISAIDQTDNMVWVIKVLNRGKSYIANNERPSQSEPPFDDKIKPIPNLNPQDKTTEELVGAVETLIRAFGALSAYVNKNAYVMSTEATRPCDSFKTHLSNAGHSLQQFSRENVFSKCCSSQRIAINRARSITLRSDGGATEVVKARPGFLVGPASLLSTTISHILTTFSLEIRVSKPFMNYLPPELWLLIAGYARRKDLMSLARVSSMHLNTSRPMIYRCISLRSSDCAPETEYLLLRSAVAFSTENLELITDSSRTPNVEWPPVDSIKRMVNLRHLALRGDALFPRKSVQDKFLDALKNYCPHLKEIEVNFKFSPEFSPDFDLPGLRKVEWCWSSDVDTPDTPFHYSLFLLQASQTTLTHIWFPGVLDAVEQDYFIPFSTFHFPSLQSLVLGYWYDVDSPEVPAALTRFLIAHPTLTEICLGYCRDDESRIYLDSDVLQEGTTPILPSLRRLHAHPSPIRALAKYAPQSLRSLTTLEVGTGHEAEFEIEDHFKDLLAALQDIGSLPNMKKVGYYTGESAELMMGLFSRCMMHFSSLFPHVEVWVGDLPCELEAPLTADSFAELLSKFTSLREVFVRSPSPYFSVLDGTRVLATRCPHLERLISRNRGSAGVILVRISRDREGHINLAEITEEDTSFDEMSESWHWIRT</sequence>
<proteinExistence type="predicted"/>